<sequence length="221" mass="26059">MMRNFLSRRVIFFDVRLFSIHPHTLRTRVFVPYDALTEFNGKRASVHTTIDRKALRHHYDMSCIENMTADRPILDVISPSTSMMTSGKATPLTARTDLPATPTSVSRATEWWAIPLRDSDGTIPTKADKETFRCKVTYYMNRRRQRGWMKEGGNVNDSLTTRFICRISGCSRIRRMNRIFWKLLSRNWKRFKEMVHLMQDWEPRLVNSMVVMIPKQKVDVR</sequence>
<organism evidence="1 2">
    <name type="scientific">Fusarium oxysporum f. sp. lycopersici (strain 4287 / CBS 123668 / FGSC 9935 / NRRL 34936)</name>
    <name type="common">Fusarium vascular wilt of tomato</name>
    <dbReference type="NCBI Taxonomy" id="426428"/>
    <lineage>
        <taxon>Eukaryota</taxon>
        <taxon>Fungi</taxon>
        <taxon>Dikarya</taxon>
        <taxon>Ascomycota</taxon>
        <taxon>Pezizomycotina</taxon>
        <taxon>Sordariomycetes</taxon>
        <taxon>Hypocreomycetidae</taxon>
        <taxon>Hypocreales</taxon>
        <taxon>Nectriaceae</taxon>
        <taxon>Fusarium</taxon>
        <taxon>Fusarium oxysporum species complex</taxon>
    </lineage>
</organism>
<dbReference type="VEuPathDB" id="FungiDB:FOXG_21547"/>
<dbReference type="EMBL" id="DS231717">
    <property type="protein sequence ID" value="KNB15966.1"/>
    <property type="molecule type" value="Genomic_DNA"/>
</dbReference>
<dbReference type="GeneID" id="28962253"/>
<reference evidence="1" key="1">
    <citation type="submission" date="2007-04" db="EMBL/GenBank/DDBJ databases">
        <authorList>
            <consortium name="The Broad Institute Genome Sequencing Platform"/>
            <person name="Birren B."/>
            <person name="Lander E."/>
            <person name="Galagan J."/>
            <person name="Nusbaum C."/>
            <person name="Devon K."/>
            <person name="Ma L.-J."/>
            <person name="Jaffe D."/>
            <person name="Butler J."/>
            <person name="Alvarez P."/>
            <person name="Gnerre S."/>
            <person name="Grabherr M."/>
            <person name="Kleber M."/>
            <person name="Mauceli E."/>
            <person name="Brockman W."/>
            <person name="MacCallum I.A."/>
            <person name="Young S."/>
            <person name="LaButti K."/>
            <person name="DeCaprio D."/>
            <person name="Crawford M."/>
            <person name="Koehrsen M."/>
            <person name="Engels R."/>
            <person name="Montgomery P."/>
            <person name="Pearson M."/>
            <person name="Howarth C."/>
            <person name="Larson L."/>
            <person name="White J."/>
            <person name="O'Leary S."/>
            <person name="Kodira C."/>
            <person name="Zeng Q."/>
            <person name="Yandava C."/>
            <person name="Alvarado L."/>
            <person name="Kistler C."/>
            <person name="Shim W.-B."/>
            <person name="Kang S."/>
            <person name="Woloshuk C."/>
        </authorList>
    </citation>
    <scope>NUCLEOTIDE SEQUENCE</scope>
    <source>
        <strain evidence="1">4287</strain>
    </source>
</reference>
<dbReference type="AlphaFoldDB" id="A0A0J9VZK7"/>
<evidence type="ECO:0000313" key="1">
    <source>
        <dbReference type="EMBL" id="KNB15965.1"/>
    </source>
</evidence>
<proteinExistence type="predicted"/>
<dbReference type="EMBL" id="DS231717">
    <property type="protein sequence ID" value="KNB15965.1"/>
    <property type="molecule type" value="Genomic_DNA"/>
</dbReference>
<reference evidence="1 2" key="2">
    <citation type="journal article" date="2010" name="Nature">
        <title>Comparative genomics reveals mobile pathogenicity chromosomes in Fusarium.</title>
        <authorList>
            <person name="Ma L.J."/>
            <person name="van der Does H.C."/>
            <person name="Borkovich K.A."/>
            <person name="Coleman J.J."/>
            <person name="Daboussi M.J."/>
            <person name="Di Pietro A."/>
            <person name="Dufresne M."/>
            <person name="Freitag M."/>
            <person name="Grabherr M."/>
            <person name="Henrissat B."/>
            <person name="Houterman P.M."/>
            <person name="Kang S."/>
            <person name="Shim W.B."/>
            <person name="Woloshuk C."/>
            <person name="Xie X."/>
            <person name="Xu J.R."/>
            <person name="Antoniw J."/>
            <person name="Baker S.E."/>
            <person name="Bluhm B.H."/>
            <person name="Breakspear A."/>
            <person name="Brown D.W."/>
            <person name="Butchko R.A."/>
            <person name="Chapman S."/>
            <person name="Coulson R."/>
            <person name="Coutinho P.M."/>
            <person name="Danchin E.G."/>
            <person name="Diener A."/>
            <person name="Gale L.R."/>
            <person name="Gardiner D.M."/>
            <person name="Goff S."/>
            <person name="Hammond-Kosack K.E."/>
            <person name="Hilburn K."/>
            <person name="Hua-Van A."/>
            <person name="Jonkers W."/>
            <person name="Kazan K."/>
            <person name="Kodira C.D."/>
            <person name="Koehrsen M."/>
            <person name="Kumar L."/>
            <person name="Lee Y.H."/>
            <person name="Li L."/>
            <person name="Manners J.M."/>
            <person name="Miranda-Saavedra D."/>
            <person name="Mukherjee M."/>
            <person name="Park G."/>
            <person name="Park J."/>
            <person name="Park S.Y."/>
            <person name="Proctor R.H."/>
            <person name="Regev A."/>
            <person name="Ruiz-Roldan M.C."/>
            <person name="Sain D."/>
            <person name="Sakthikumar S."/>
            <person name="Sykes S."/>
            <person name="Schwartz D.C."/>
            <person name="Turgeon B.G."/>
            <person name="Wapinski I."/>
            <person name="Yoder O."/>
            <person name="Young S."/>
            <person name="Zeng Q."/>
            <person name="Zhou S."/>
            <person name="Galagan J."/>
            <person name="Cuomo C.A."/>
            <person name="Kistler H.C."/>
            <person name="Rep M."/>
        </authorList>
    </citation>
    <scope>NUCLEOTIDE SEQUENCE [LARGE SCALE GENOMIC DNA]</scope>
    <source>
        <strain evidence="1">4287</strain>
        <strain evidence="2">4287 / CBS 123668 / FGSC 9935 / NRRL 34936</strain>
    </source>
</reference>
<evidence type="ECO:0000313" key="2">
    <source>
        <dbReference type="Proteomes" id="UP000009097"/>
    </source>
</evidence>
<dbReference type="RefSeq" id="XP_018254011.1">
    <property type="nucleotide sequence ID" value="XM_018401895.1"/>
</dbReference>
<dbReference type="Proteomes" id="UP000009097">
    <property type="component" value="Chromosome 14"/>
</dbReference>
<accession>A0A0J9VZK7</accession>
<name>A0A0J9VZK7_FUSO4</name>
<protein>
    <submittedName>
        <fullName evidence="1">Uncharacterized protein</fullName>
    </submittedName>
</protein>
<dbReference type="RefSeq" id="XP_018254010.1">
    <property type="nucleotide sequence ID" value="XM_018401894.1"/>
</dbReference>
<gene>
    <name evidence="1" type="ORF">FOXG_21547</name>
</gene>